<dbReference type="SMART" id="SM00448">
    <property type="entry name" value="REC"/>
    <property type="match status" value="1"/>
</dbReference>
<evidence type="ECO:0000259" key="3">
    <source>
        <dbReference type="PROSITE" id="PS50110"/>
    </source>
</evidence>
<dbReference type="InterPro" id="IPR011006">
    <property type="entry name" value="CheY-like_superfamily"/>
</dbReference>
<keyword evidence="6" id="KW-1185">Reference proteome</keyword>
<protein>
    <submittedName>
        <fullName evidence="5">Response regulator</fullName>
    </submittedName>
</protein>
<dbReference type="InterPro" id="IPR001789">
    <property type="entry name" value="Sig_transdc_resp-reg_receiver"/>
</dbReference>
<dbReference type="SUPFAM" id="SSF52172">
    <property type="entry name" value="CheY-like"/>
    <property type="match status" value="1"/>
</dbReference>
<evidence type="ECO:0000313" key="5">
    <source>
        <dbReference type="EMBL" id="MDS0282809.1"/>
    </source>
</evidence>
<feature type="domain" description="PAS" evidence="4">
    <location>
        <begin position="145"/>
        <end position="215"/>
    </location>
</feature>
<proteinExistence type="predicted"/>
<dbReference type="Pfam" id="PF00072">
    <property type="entry name" value="Response_reg"/>
    <property type="match status" value="1"/>
</dbReference>
<evidence type="ECO:0000313" key="6">
    <source>
        <dbReference type="Proteomes" id="UP001268864"/>
    </source>
</evidence>
<dbReference type="Pfam" id="PF08447">
    <property type="entry name" value="PAS_3"/>
    <property type="match status" value="1"/>
</dbReference>
<dbReference type="PROSITE" id="PS50110">
    <property type="entry name" value="RESPONSE_REGULATORY"/>
    <property type="match status" value="1"/>
</dbReference>
<sequence length="411" mass="45064">METPVDDGADRTIRVLLVDDQPDLAEVTGLHLENRRDSFEVVLAPDGPTALDRLEATAVDCVVSDYEMPGMDGLELLRAVTEREPSLPFILYTGKGSEEIASEAISAGVTDYLQKRTTSEQYDVLANRIENAVARRRSERAREESEGRYRTLVDASPHAILVHYGETIVYVNDTMVRMFGFEAQSQAHGTAAMSYVHPDDRDAVRERMRLVLDDREESDWIAWRLLRDDGEIREVESRGTPVVYDGQRAVQVVVRDLTDQRRRERQLGALNGALDDLAAADARTAVGETAVDAVVTLLEAPTVGVFEAVEGALLELAVAGADGVGFPPDARGLPDDSVEMAAYRAGTPRLVDSYAAREDRLVDGVASVFLFPLDDDGLLWVGSREGFASADRDALEILGRAVVAAFDRLDD</sequence>
<dbReference type="SMART" id="SM00091">
    <property type="entry name" value="PAS"/>
    <property type="match status" value="1"/>
</dbReference>
<evidence type="ECO:0000259" key="4">
    <source>
        <dbReference type="PROSITE" id="PS50112"/>
    </source>
</evidence>
<name>A0ABU2FPX1_9EURY</name>
<dbReference type="InterPro" id="IPR035965">
    <property type="entry name" value="PAS-like_dom_sf"/>
</dbReference>
<evidence type="ECO:0000256" key="1">
    <source>
        <dbReference type="ARBA" id="ARBA00022553"/>
    </source>
</evidence>
<dbReference type="EMBL" id="JAMQOS010000003">
    <property type="protein sequence ID" value="MDS0282809.1"/>
    <property type="molecule type" value="Genomic_DNA"/>
</dbReference>
<dbReference type="PROSITE" id="PS50112">
    <property type="entry name" value="PAS"/>
    <property type="match status" value="1"/>
</dbReference>
<dbReference type="RefSeq" id="WP_310900634.1">
    <property type="nucleotide sequence ID" value="NZ_JAMQOS010000003.1"/>
</dbReference>
<gene>
    <name evidence="5" type="ORF">NDI86_11795</name>
</gene>
<feature type="domain" description="Response regulatory" evidence="3">
    <location>
        <begin position="14"/>
        <end position="130"/>
    </location>
</feature>
<keyword evidence="1 2" id="KW-0597">Phosphoprotein</keyword>
<dbReference type="Gene3D" id="3.30.450.40">
    <property type="match status" value="1"/>
</dbReference>
<comment type="caution">
    <text evidence="5">The sequence shown here is derived from an EMBL/GenBank/DDBJ whole genome shotgun (WGS) entry which is preliminary data.</text>
</comment>
<dbReference type="InterPro" id="IPR013655">
    <property type="entry name" value="PAS_fold_3"/>
</dbReference>
<dbReference type="Gene3D" id="3.40.50.2300">
    <property type="match status" value="1"/>
</dbReference>
<accession>A0ABU2FPX1</accession>
<dbReference type="PANTHER" id="PTHR44591">
    <property type="entry name" value="STRESS RESPONSE REGULATOR PROTEIN 1"/>
    <property type="match status" value="1"/>
</dbReference>
<dbReference type="Gene3D" id="3.30.450.20">
    <property type="entry name" value="PAS domain"/>
    <property type="match status" value="1"/>
</dbReference>
<dbReference type="InterPro" id="IPR029016">
    <property type="entry name" value="GAF-like_dom_sf"/>
</dbReference>
<feature type="modified residue" description="4-aspartylphosphate" evidence="2">
    <location>
        <position position="65"/>
    </location>
</feature>
<organism evidence="5 6">
    <name type="scientific">Haloarcula onubensis</name>
    <dbReference type="NCBI Taxonomy" id="2950539"/>
    <lineage>
        <taxon>Archaea</taxon>
        <taxon>Methanobacteriati</taxon>
        <taxon>Methanobacteriota</taxon>
        <taxon>Stenosarchaea group</taxon>
        <taxon>Halobacteria</taxon>
        <taxon>Halobacteriales</taxon>
        <taxon>Haloarculaceae</taxon>
        <taxon>Haloarcula</taxon>
    </lineage>
</organism>
<dbReference type="SMART" id="SM00086">
    <property type="entry name" value="PAC"/>
    <property type="match status" value="1"/>
</dbReference>
<dbReference type="PANTHER" id="PTHR44591:SF3">
    <property type="entry name" value="RESPONSE REGULATORY DOMAIN-CONTAINING PROTEIN"/>
    <property type="match status" value="1"/>
</dbReference>
<reference evidence="5 6" key="1">
    <citation type="submission" date="2022-06" db="EMBL/GenBank/DDBJ databases">
        <title>Halomicroarcula sp. a new haloarchaeum isolate from saline soil.</title>
        <authorList>
            <person name="Strakova D."/>
            <person name="Galisteo C."/>
            <person name="Sanchez-Porro C."/>
            <person name="Ventosa A."/>
        </authorList>
    </citation>
    <scope>NUCLEOTIDE SEQUENCE [LARGE SCALE GENOMIC DNA]</scope>
    <source>
        <strain evidence="5 6">S3CR25-11</strain>
    </source>
</reference>
<dbReference type="SUPFAM" id="SSF55785">
    <property type="entry name" value="PYP-like sensor domain (PAS domain)"/>
    <property type="match status" value="1"/>
</dbReference>
<dbReference type="CDD" id="cd00130">
    <property type="entry name" value="PAS"/>
    <property type="match status" value="1"/>
</dbReference>
<dbReference type="InterPro" id="IPR001610">
    <property type="entry name" value="PAC"/>
</dbReference>
<dbReference type="NCBIfam" id="TIGR00229">
    <property type="entry name" value="sensory_box"/>
    <property type="match status" value="1"/>
</dbReference>
<dbReference type="Proteomes" id="UP001268864">
    <property type="component" value="Unassembled WGS sequence"/>
</dbReference>
<dbReference type="InterPro" id="IPR000014">
    <property type="entry name" value="PAS"/>
</dbReference>
<evidence type="ECO:0000256" key="2">
    <source>
        <dbReference type="PROSITE-ProRule" id="PRU00169"/>
    </source>
</evidence>
<dbReference type="CDD" id="cd00156">
    <property type="entry name" value="REC"/>
    <property type="match status" value="1"/>
</dbReference>
<dbReference type="InterPro" id="IPR050595">
    <property type="entry name" value="Bact_response_regulator"/>
</dbReference>